<dbReference type="STRING" id="5786.F0ZIW9"/>
<keyword evidence="4" id="KW-0646">Protease inhibitor</keyword>
<dbReference type="AlphaFoldDB" id="F0ZIW9"/>
<dbReference type="FunFam" id="3.10.450.10:FF:000001">
    <property type="entry name" value="Cystatin-A"/>
    <property type="match status" value="1"/>
</dbReference>
<dbReference type="Proteomes" id="UP000001064">
    <property type="component" value="Unassembled WGS sequence"/>
</dbReference>
<proteinExistence type="inferred from homology"/>
<evidence type="ECO:0000256" key="1">
    <source>
        <dbReference type="ARBA" id="ARBA00004496"/>
    </source>
</evidence>
<dbReference type="RefSeq" id="XP_003287356.1">
    <property type="nucleotide sequence ID" value="XM_003287308.1"/>
</dbReference>
<dbReference type="Pfam" id="PF00031">
    <property type="entry name" value="Cystatin"/>
    <property type="match status" value="1"/>
</dbReference>
<dbReference type="CDD" id="cd00042">
    <property type="entry name" value="CY"/>
    <property type="match status" value="1"/>
</dbReference>
<keyword evidence="5" id="KW-0789">Thiol protease inhibitor</keyword>
<dbReference type="InParanoid" id="F0ZIW9"/>
<dbReference type="InterPro" id="IPR001713">
    <property type="entry name" value="Prot_inh_stefin"/>
</dbReference>
<name>F0ZIW9_DICPU</name>
<evidence type="ECO:0000256" key="5">
    <source>
        <dbReference type="ARBA" id="ARBA00022704"/>
    </source>
</evidence>
<protein>
    <recommendedName>
        <fullName evidence="6">Cystatin domain-containing protein</fullName>
    </recommendedName>
</protein>
<evidence type="ECO:0000256" key="4">
    <source>
        <dbReference type="ARBA" id="ARBA00022690"/>
    </source>
</evidence>
<gene>
    <name evidence="7" type="ORF">DICPUDRAFT_151460</name>
</gene>
<dbReference type="InterPro" id="IPR000010">
    <property type="entry name" value="Cystatin_dom"/>
</dbReference>
<dbReference type="GeneID" id="10501321"/>
<comment type="subcellular location">
    <subcellularLocation>
        <location evidence="1">Cytoplasm</location>
    </subcellularLocation>
</comment>
<reference evidence="8" key="1">
    <citation type="journal article" date="2011" name="Genome Biol.">
        <title>Comparative genomics of the social amoebae Dictyostelium discoideum and Dictyostelium purpureum.</title>
        <authorList>
            <consortium name="US DOE Joint Genome Institute (JGI-PGF)"/>
            <person name="Sucgang R."/>
            <person name="Kuo A."/>
            <person name="Tian X."/>
            <person name="Salerno W."/>
            <person name="Parikh A."/>
            <person name="Feasley C.L."/>
            <person name="Dalin E."/>
            <person name="Tu H."/>
            <person name="Huang E."/>
            <person name="Barry K."/>
            <person name="Lindquist E."/>
            <person name="Shapiro H."/>
            <person name="Bruce D."/>
            <person name="Schmutz J."/>
            <person name="Salamov A."/>
            <person name="Fey P."/>
            <person name="Gaudet P."/>
            <person name="Anjard C."/>
            <person name="Babu M.M."/>
            <person name="Basu S."/>
            <person name="Bushmanova Y."/>
            <person name="van der Wel H."/>
            <person name="Katoh-Kurasawa M."/>
            <person name="Dinh C."/>
            <person name="Coutinho P.M."/>
            <person name="Saito T."/>
            <person name="Elias M."/>
            <person name="Schaap P."/>
            <person name="Kay R.R."/>
            <person name="Henrissat B."/>
            <person name="Eichinger L."/>
            <person name="Rivero F."/>
            <person name="Putnam N.H."/>
            <person name="West C.M."/>
            <person name="Loomis W.F."/>
            <person name="Chisholm R.L."/>
            <person name="Shaulsky G."/>
            <person name="Strassmann J.E."/>
            <person name="Queller D.C."/>
            <person name="Kuspa A."/>
            <person name="Grigoriev I.V."/>
        </authorList>
    </citation>
    <scope>NUCLEOTIDE SEQUENCE [LARGE SCALE GENOMIC DNA]</scope>
    <source>
        <strain evidence="8">QSDP1</strain>
    </source>
</reference>
<dbReference type="InterPro" id="IPR046350">
    <property type="entry name" value="Cystatin_sf"/>
</dbReference>
<comment type="similarity">
    <text evidence="2">Belongs to the cystatin family.</text>
</comment>
<evidence type="ECO:0000256" key="2">
    <source>
        <dbReference type="ARBA" id="ARBA00009403"/>
    </source>
</evidence>
<dbReference type="PANTHER" id="PTHR11414">
    <property type="entry name" value="CYSTATIN FAMILY MEMBER"/>
    <property type="match status" value="1"/>
</dbReference>
<keyword evidence="8" id="KW-1185">Reference proteome</keyword>
<dbReference type="EMBL" id="GL871037">
    <property type="protein sequence ID" value="EGC36099.1"/>
    <property type="molecule type" value="Genomic_DNA"/>
</dbReference>
<dbReference type="VEuPathDB" id="AmoebaDB:DICPUDRAFT_151460"/>
<evidence type="ECO:0000313" key="8">
    <source>
        <dbReference type="Proteomes" id="UP000001064"/>
    </source>
</evidence>
<evidence type="ECO:0000259" key="6">
    <source>
        <dbReference type="Pfam" id="PF00031"/>
    </source>
</evidence>
<dbReference type="GO" id="GO:0005829">
    <property type="term" value="C:cytosol"/>
    <property type="evidence" value="ECO:0000318"/>
    <property type="project" value="GO_Central"/>
</dbReference>
<dbReference type="PRINTS" id="PR00295">
    <property type="entry name" value="STEFINA"/>
</dbReference>
<accession>F0ZIW9</accession>
<dbReference type="PANTHER" id="PTHR11414:SF21">
    <property type="entry name" value="CYSTATIN 14A, TANDEM DUPLICATE 1-RELATED"/>
    <property type="match status" value="1"/>
</dbReference>
<keyword evidence="3" id="KW-0963">Cytoplasm</keyword>
<dbReference type="KEGG" id="dpp:DICPUDRAFT_151460"/>
<feature type="domain" description="Cystatin" evidence="6">
    <location>
        <begin position="10"/>
        <end position="77"/>
    </location>
</feature>
<sequence>MAFIIGKWSDESKADSRIQGIADDVKVAVEGKLQKKMTTYKVISYRQQIVLGMNYLIKIQTFNGYIHIKVFVSSSGSALLRDIQEKKTLKDPLNPF</sequence>
<organism evidence="7 8">
    <name type="scientific">Dictyostelium purpureum</name>
    <name type="common">Slime mold</name>
    <dbReference type="NCBI Taxonomy" id="5786"/>
    <lineage>
        <taxon>Eukaryota</taxon>
        <taxon>Amoebozoa</taxon>
        <taxon>Evosea</taxon>
        <taxon>Eumycetozoa</taxon>
        <taxon>Dictyostelia</taxon>
        <taxon>Dictyosteliales</taxon>
        <taxon>Dictyosteliaceae</taxon>
        <taxon>Dictyostelium</taxon>
    </lineage>
</organism>
<evidence type="ECO:0000313" key="7">
    <source>
        <dbReference type="EMBL" id="EGC36099.1"/>
    </source>
</evidence>
<dbReference type="GO" id="GO:0004869">
    <property type="term" value="F:cysteine-type endopeptidase inhibitor activity"/>
    <property type="evidence" value="ECO:0000318"/>
    <property type="project" value="GO_Central"/>
</dbReference>
<evidence type="ECO:0000256" key="3">
    <source>
        <dbReference type="ARBA" id="ARBA00022490"/>
    </source>
</evidence>
<dbReference type="Gene3D" id="3.10.450.10">
    <property type="match status" value="1"/>
</dbReference>
<dbReference type="SUPFAM" id="SSF54403">
    <property type="entry name" value="Cystatin/monellin"/>
    <property type="match status" value="1"/>
</dbReference>
<dbReference type="OrthoDB" id="30696at2759"/>